<keyword evidence="4" id="KW-0238">DNA-binding</keyword>
<gene>
    <name evidence="6" type="ORF">PHYPA_031145</name>
</gene>
<dbReference type="Pfam" id="PF25512">
    <property type="entry name" value="zf-CCCH_AtC3H23"/>
    <property type="match status" value="1"/>
</dbReference>
<dbReference type="InParanoid" id="A0A2K1I9X9"/>
<dbReference type="GO" id="GO:0003677">
    <property type="term" value="F:DNA binding"/>
    <property type="evidence" value="ECO:0007669"/>
    <property type="project" value="UniProtKB-KW"/>
</dbReference>
<dbReference type="PANTHER" id="PTHR14493:SF90">
    <property type="entry name" value="ZINC FINGER CCCH DOMAIN-CONTAINING PROTEIN 2"/>
    <property type="match status" value="1"/>
</dbReference>
<evidence type="ECO:0000256" key="2">
    <source>
        <dbReference type="ARBA" id="ARBA00022771"/>
    </source>
</evidence>
<dbReference type="PaxDb" id="3218-PP1S367_33V6.1"/>
<dbReference type="PANTHER" id="PTHR14493">
    <property type="entry name" value="UNKEMPT FAMILY MEMBER"/>
    <property type="match status" value="1"/>
</dbReference>
<dbReference type="EMBL" id="ABEU02000090">
    <property type="protein sequence ID" value="PNR26086.1"/>
    <property type="molecule type" value="Genomic_DNA"/>
</dbReference>
<dbReference type="InterPro" id="IPR057444">
    <property type="entry name" value="Znf-CCCH_AtC3H23-like"/>
</dbReference>
<reference evidence="6" key="2">
    <citation type="journal article" date="2018" name="Plant J.">
        <title>The Physcomitrella patens chromosome-scale assembly reveals moss genome structure and evolution.</title>
        <authorList>
            <person name="Lang D."/>
            <person name="Ullrich K.K."/>
            <person name="Murat F."/>
            <person name="Fuchs J."/>
            <person name="Jenkins J."/>
            <person name="Haas F.B."/>
            <person name="Piednoel M."/>
            <person name="Gundlach H."/>
            <person name="Van Bel M."/>
            <person name="Meyberg R."/>
            <person name="Vives C."/>
            <person name="Morata J."/>
            <person name="Symeonidi A."/>
            <person name="Hiss M."/>
            <person name="Muchero W."/>
            <person name="Kamisugi Y."/>
            <person name="Saleh O."/>
            <person name="Blanc G."/>
            <person name="Decker E.L."/>
            <person name="van Gessel N."/>
            <person name="Grimwood J."/>
            <person name="Hayes R.D."/>
            <person name="Graham S.W."/>
            <person name="Gunter L.E."/>
            <person name="McDaniel S.F."/>
            <person name="Hoernstein S.N.W."/>
            <person name="Larsson A."/>
            <person name="Li F.W."/>
            <person name="Perroud P.F."/>
            <person name="Phillips J."/>
            <person name="Ranjan P."/>
            <person name="Rokshar D.S."/>
            <person name="Rothfels C.J."/>
            <person name="Schneider L."/>
            <person name="Shu S."/>
            <person name="Stevenson D.W."/>
            <person name="Thummler F."/>
            <person name="Tillich M."/>
            <person name="Villarreal Aguilar J.C."/>
            <person name="Widiez T."/>
            <person name="Wong G.K."/>
            <person name="Wymore A."/>
            <person name="Zhang Y."/>
            <person name="Zimmer A.D."/>
            <person name="Quatrano R.S."/>
            <person name="Mayer K.F.X."/>
            <person name="Goodstein D."/>
            <person name="Casacuberta J.M."/>
            <person name="Vandepoele K."/>
            <person name="Reski R."/>
            <person name="Cuming A.C."/>
            <person name="Tuskan G.A."/>
            <person name="Maumus F."/>
            <person name="Salse J."/>
            <person name="Schmutz J."/>
            <person name="Rensing S.A."/>
        </authorList>
    </citation>
    <scope>NUCLEOTIDE SEQUENCE [LARGE SCALE GENOMIC DNA]</scope>
</reference>
<evidence type="ECO:0000313" key="6">
    <source>
        <dbReference type="EMBL" id="PNR26086.1"/>
    </source>
</evidence>
<name>A0A2K1I9X9_PHYPA</name>
<keyword evidence="2" id="KW-0863">Zinc-finger</keyword>
<dbReference type="GO" id="GO:0008270">
    <property type="term" value="F:zinc ion binding"/>
    <property type="evidence" value="ECO:0007669"/>
    <property type="project" value="UniProtKB-KW"/>
</dbReference>
<organism evidence="6">
    <name type="scientific">Physcomitrium patens</name>
    <name type="common">Spreading-leaved earth moss</name>
    <name type="synonym">Physcomitrella patens</name>
    <dbReference type="NCBI Taxonomy" id="3218"/>
    <lineage>
        <taxon>Eukaryota</taxon>
        <taxon>Viridiplantae</taxon>
        <taxon>Streptophyta</taxon>
        <taxon>Embryophyta</taxon>
        <taxon>Bryophyta</taxon>
        <taxon>Bryophytina</taxon>
        <taxon>Bryopsida</taxon>
        <taxon>Funariidae</taxon>
        <taxon>Funariales</taxon>
        <taxon>Funariaceae</taxon>
        <taxon>Physcomitrium</taxon>
    </lineage>
</organism>
<dbReference type="InterPro" id="IPR045234">
    <property type="entry name" value="Unkempt-like"/>
</dbReference>
<sequence length="117" mass="13749">MGRQEESKLNGHARVELGIGITVGGRETWSLGLQTFLDASFNNFLSSNTEDEEAWPVRRCMRGRSHDWMEGPFVHPGEKARCCNPWRYYYSEIACRDFQKRELLERRCVRVWVHLSI</sequence>
<evidence type="ECO:0000256" key="4">
    <source>
        <dbReference type="ARBA" id="ARBA00023125"/>
    </source>
</evidence>
<keyword evidence="3" id="KW-0862">Zinc</keyword>
<dbReference type="AlphaFoldDB" id="A0A2K1I9X9"/>
<accession>A0A2K1I9X9</accession>
<proteinExistence type="predicted"/>
<evidence type="ECO:0000256" key="3">
    <source>
        <dbReference type="ARBA" id="ARBA00022833"/>
    </source>
</evidence>
<reference evidence="6" key="1">
    <citation type="journal article" date="2008" name="Science">
        <title>The Physcomitrella genome reveals evolutionary insights into the conquest of land by plants.</title>
        <authorList>
            <person name="Rensing S."/>
            <person name="Lang D."/>
            <person name="Zimmer A."/>
            <person name="Terry A."/>
            <person name="Salamov A."/>
            <person name="Shapiro H."/>
            <person name="Nishiyama T."/>
            <person name="Perroud P.-F."/>
            <person name="Lindquist E."/>
            <person name="Kamisugi Y."/>
            <person name="Tanahashi T."/>
            <person name="Sakakibara K."/>
            <person name="Fujita T."/>
            <person name="Oishi K."/>
            <person name="Shin-I T."/>
            <person name="Kuroki Y."/>
            <person name="Toyoda A."/>
            <person name="Suzuki Y."/>
            <person name="Hashimoto A."/>
            <person name="Yamaguchi K."/>
            <person name="Sugano A."/>
            <person name="Kohara Y."/>
            <person name="Fujiyama A."/>
            <person name="Anterola A."/>
            <person name="Aoki S."/>
            <person name="Ashton N."/>
            <person name="Barbazuk W.B."/>
            <person name="Barker E."/>
            <person name="Bennetzen J."/>
            <person name="Bezanilla M."/>
            <person name="Blankenship R."/>
            <person name="Cho S.H."/>
            <person name="Dutcher S."/>
            <person name="Estelle M."/>
            <person name="Fawcett J.A."/>
            <person name="Gundlach H."/>
            <person name="Hanada K."/>
            <person name="Heyl A."/>
            <person name="Hicks K.A."/>
            <person name="Hugh J."/>
            <person name="Lohr M."/>
            <person name="Mayer K."/>
            <person name="Melkozernov A."/>
            <person name="Murata T."/>
            <person name="Nelson D."/>
            <person name="Pils B."/>
            <person name="Prigge M."/>
            <person name="Reiss B."/>
            <person name="Renner T."/>
            <person name="Rombauts S."/>
            <person name="Rushton P."/>
            <person name="Sanderfoot A."/>
            <person name="Schween G."/>
            <person name="Shiu S.-H."/>
            <person name="Stueber K."/>
            <person name="Theodoulou F.L."/>
            <person name="Tu H."/>
            <person name="Van de Peer Y."/>
            <person name="Verrier P.J."/>
            <person name="Waters E."/>
            <person name="Wood A."/>
            <person name="Yang L."/>
            <person name="Cove D."/>
            <person name="Cuming A."/>
            <person name="Hasebe M."/>
            <person name="Lucas S."/>
            <person name="Mishler D.B."/>
            <person name="Reski R."/>
            <person name="Grigoriev I."/>
            <person name="Quatrano R.S."/>
            <person name="Boore J.L."/>
        </authorList>
    </citation>
    <scope>NUCLEOTIDE SEQUENCE [LARGE SCALE GENOMIC DNA]</scope>
</reference>
<feature type="domain" description="AtC3H23-like CCCH zinc finger" evidence="5">
    <location>
        <begin position="57"/>
        <end position="81"/>
    </location>
</feature>
<comment type="caution">
    <text evidence="6">The sequence shown here is derived from an EMBL/GenBank/DDBJ whole genome shotgun (WGS) entry which is preliminary data.</text>
</comment>
<keyword evidence="1" id="KW-0479">Metal-binding</keyword>
<protein>
    <recommendedName>
        <fullName evidence="5">AtC3H23-like CCCH zinc finger domain-containing protein</fullName>
    </recommendedName>
</protein>
<evidence type="ECO:0000259" key="5">
    <source>
        <dbReference type="Pfam" id="PF25512"/>
    </source>
</evidence>
<evidence type="ECO:0000256" key="1">
    <source>
        <dbReference type="ARBA" id="ARBA00022723"/>
    </source>
</evidence>